<reference evidence="3 4" key="1">
    <citation type="submission" date="2015-03" db="EMBL/GenBank/DDBJ databases">
        <title>Draft genome sequence of Luteibacter yeojuensis strain SU11.</title>
        <authorList>
            <person name="Sulaiman J."/>
            <person name="Priya K."/>
            <person name="Chan K.-G."/>
        </authorList>
    </citation>
    <scope>NUCLEOTIDE SEQUENCE [LARGE SCALE GENOMIC DNA]</scope>
    <source>
        <strain evidence="3 4">SU11</strain>
    </source>
</reference>
<proteinExistence type="predicted"/>
<evidence type="ECO:0000259" key="2">
    <source>
        <dbReference type="Pfam" id="PF07007"/>
    </source>
</evidence>
<organism evidence="3 4">
    <name type="scientific">Luteibacter yeojuensis</name>
    <dbReference type="NCBI Taxonomy" id="345309"/>
    <lineage>
        <taxon>Bacteria</taxon>
        <taxon>Pseudomonadati</taxon>
        <taxon>Pseudomonadota</taxon>
        <taxon>Gammaproteobacteria</taxon>
        <taxon>Lysobacterales</taxon>
        <taxon>Rhodanobacteraceae</taxon>
        <taxon>Luteibacter</taxon>
    </lineage>
</organism>
<dbReference type="Proteomes" id="UP000033651">
    <property type="component" value="Unassembled WGS sequence"/>
</dbReference>
<gene>
    <name evidence="3" type="ORF">VI08_04785</name>
</gene>
<sequence length="124" mass="13306">MACAIVLATACVGGAVAAEPGLRPAYQQCIDATGGVTPDIKKCMSAEYAFQDRRLNNTYRTLMASLHGDAVVALRAEERAWIKEKEAKCDAGREPGQADELAAYDCSVTQTAKRAAELEKRLAK</sequence>
<feature type="domain" description="Lysozyme inhibitor LprI-like N-terminal" evidence="2">
    <location>
        <begin position="29"/>
        <end position="118"/>
    </location>
</feature>
<dbReference type="PANTHER" id="PTHR39176">
    <property type="entry name" value="PERIPLASMIC PROTEIN-RELATED"/>
    <property type="match status" value="1"/>
</dbReference>
<dbReference type="EMBL" id="JZRB01000008">
    <property type="protein sequence ID" value="KJV36473.1"/>
    <property type="molecule type" value="Genomic_DNA"/>
</dbReference>
<evidence type="ECO:0000256" key="1">
    <source>
        <dbReference type="SAM" id="SignalP"/>
    </source>
</evidence>
<protein>
    <recommendedName>
        <fullName evidence="2">Lysozyme inhibitor LprI-like N-terminal domain-containing protein</fullName>
    </recommendedName>
</protein>
<dbReference type="Gene3D" id="1.20.1270.180">
    <property type="match status" value="1"/>
</dbReference>
<dbReference type="PATRIC" id="fig|345309.4.peg.4036"/>
<dbReference type="PANTHER" id="PTHR39176:SF1">
    <property type="entry name" value="PERIPLASMIC PROTEIN"/>
    <property type="match status" value="1"/>
</dbReference>
<evidence type="ECO:0000313" key="4">
    <source>
        <dbReference type="Proteomes" id="UP000033651"/>
    </source>
</evidence>
<dbReference type="Pfam" id="PF07007">
    <property type="entry name" value="LprI"/>
    <property type="match status" value="1"/>
</dbReference>
<accession>A0A0F3KZ26</accession>
<comment type="caution">
    <text evidence="3">The sequence shown here is derived from an EMBL/GenBank/DDBJ whole genome shotgun (WGS) entry which is preliminary data.</text>
</comment>
<feature type="signal peptide" evidence="1">
    <location>
        <begin position="1"/>
        <end position="17"/>
    </location>
</feature>
<feature type="chain" id="PRO_5002463399" description="Lysozyme inhibitor LprI-like N-terminal domain-containing protein" evidence="1">
    <location>
        <begin position="18"/>
        <end position="124"/>
    </location>
</feature>
<evidence type="ECO:0000313" key="3">
    <source>
        <dbReference type="EMBL" id="KJV36473.1"/>
    </source>
</evidence>
<keyword evidence="1" id="KW-0732">Signal</keyword>
<dbReference type="AlphaFoldDB" id="A0A0F3KZ26"/>
<dbReference type="InterPro" id="IPR009739">
    <property type="entry name" value="LprI-like_N"/>
</dbReference>
<keyword evidence="4" id="KW-1185">Reference proteome</keyword>
<name>A0A0F3KZ26_9GAMM</name>